<dbReference type="AlphaFoldDB" id="A0A1F7RXS3"/>
<organism evidence="2 3">
    <name type="scientific">Candidatus Schekmanbacteria bacterium RBG_13_48_7</name>
    <dbReference type="NCBI Taxonomy" id="1817878"/>
    <lineage>
        <taxon>Bacteria</taxon>
        <taxon>Candidatus Schekmaniibacteriota</taxon>
    </lineage>
</organism>
<accession>A0A1F7RXS3</accession>
<dbReference type="InterPro" id="IPR009501">
    <property type="entry name" value="UCP020269"/>
</dbReference>
<name>A0A1F7RXS3_9BACT</name>
<proteinExistence type="predicted"/>
<sequence length="214" mass="23794">MHEEIRKWHIDLLVGKTMEALRKNRFAAVYFDNVDGVCEYLQANIPSNVTLGLGGSVTVQELGIIPLLEKKGVHVVNPYNQDSPREQLLDQRRQSLLAEYYLTGTNAVTMDGQLVNIDGLGNRIAALAFGPKKVFVIVSTSKITSTVDEALKRIQNVAAPLNTRRLDRNTPCRDTGKCMDCSSDERICNATLILRRATLPNRITVVFVDAHLGF</sequence>
<dbReference type="Pfam" id="PF02589">
    <property type="entry name" value="LUD_dom"/>
    <property type="match status" value="1"/>
</dbReference>
<protein>
    <recommendedName>
        <fullName evidence="1">LUD domain-containing protein</fullName>
    </recommendedName>
</protein>
<gene>
    <name evidence="2" type="ORF">A2161_07730</name>
</gene>
<evidence type="ECO:0000313" key="3">
    <source>
        <dbReference type="Proteomes" id="UP000179266"/>
    </source>
</evidence>
<dbReference type="PANTHER" id="PTHR36179:SF2">
    <property type="entry name" value="LUD DOMAIN-CONTAINING PROTEIN"/>
    <property type="match status" value="1"/>
</dbReference>
<evidence type="ECO:0000259" key="1">
    <source>
        <dbReference type="Pfam" id="PF02589"/>
    </source>
</evidence>
<evidence type="ECO:0000313" key="2">
    <source>
        <dbReference type="EMBL" id="OGL46352.1"/>
    </source>
</evidence>
<dbReference type="InterPro" id="IPR003741">
    <property type="entry name" value="LUD_dom"/>
</dbReference>
<reference evidence="2 3" key="1">
    <citation type="journal article" date="2016" name="Nat. Commun.">
        <title>Thousands of microbial genomes shed light on interconnected biogeochemical processes in an aquifer system.</title>
        <authorList>
            <person name="Anantharaman K."/>
            <person name="Brown C.T."/>
            <person name="Hug L.A."/>
            <person name="Sharon I."/>
            <person name="Castelle C.J."/>
            <person name="Probst A.J."/>
            <person name="Thomas B.C."/>
            <person name="Singh A."/>
            <person name="Wilkins M.J."/>
            <person name="Karaoz U."/>
            <person name="Brodie E.L."/>
            <person name="Williams K.H."/>
            <person name="Hubbard S.S."/>
            <person name="Banfield J.F."/>
        </authorList>
    </citation>
    <scope>NUCLEOTIDE SEQUENCE [LARGE SCALE GENOMIC DNA]</scope>
</reference>
<dbReference type="PIRSF" id="PIRSF020269">
    <property type="entry name" value="DUF1121"/>
    <property type="match status" value="1"/>
</dbReference>
<dbReference type="Proteomes" id="UP000179266">
    <property type="component" value="Unassembled WGS sequence"/>
</dbReference>
<comment type="caution">
    <text evidence="2">The sequence shown here is derived from an EMBL/GenBank/DDBJ whole genome shotgun (WGS) entry which is preliminary data.</text>
</comment>
<dbReference type="PANTHER" id="PTHR36179">
    <property type="entry name" value="LUD_DOM DOMAIN-CONTAINING PROTEIN"/>
    <property type="match status" value="1"/>
</dbReference>
<feature type="domain" description="LUD" evidence="1">
    <location>
        <begin position="16"/>
        <end position="208"/>
    </location>
</feature>
<dbReference type="EMBL" id="MGDD01000131">
    <property type="protein sequence ID" value="OGL46352.1"/>
    <property type="molecule type" value="Genomic_DNA"/>
</dbReference>